<proteinExistence type="predicted"/>
<keyword evidence="4 5" id="KW-0472">Membrane</keyword>
<dbReference type="InterPro" id="IPR004695">
    <property type="entry name" value="SLAC1/Mae1/Ssu1/TehA"/>
</dbReference>
<protein>
    <submittedName>
        <fullName evidence="6">C4-dicarboxylate ABC transporter</fullName>
    </submittedName>
</protein>
<reference evidence="7" key="1">
    <citation type="submission" date="2015-07" db="EMBL/GenBank/DDBJ databases">
        <title>Whole genome sequence of an Ensifer adhaerens strain isolated from a cave pool in the Wind Cave National Park.</title>
        <authorList>
            <person name="Eng W.W.H."/>
            <person name="Gan H.M."/>
            <person name="Barton H.A."/>
            <person name="Savka M.A."/>
        </authorList>
    </citation>
    <scope>NUCLEOTIDE SEQUENCE [LARGE SCALE GENOMIC DNA]</scope>
    <source>
        <strain evidence="7">SD006</strain>
    </source>
</reference>
<feature type="transmembrane region" description="Helical" evidence="5">
    <location>
        <begin position="182"/>
        <end position="203"/>
    </location>
</feature>
<dbReference type="RefSeq" id="WP_053251326.1">
    <property type="nucleotide sequence ID" value="NZ_LGAP01000020.1"/>
</dbReference>
<evidence type="ECO:0000256" key="2">
    <source>
        <dbReference type="ARBA" id="ARBA00022692"/>
    </source>
</evidence>
<dbReference type="Pfam" id="PF03595">
    <property type="entry name" value="SLAC1"/>
    <property type="match status" value="1"/>
</dbReference>
<dbReference type="InterPro" id="IPR052951">
    <property type="entry name" value="Tellurite_res_ion_channel"/>
</dbReference>
<feature type="transmembrane region" description="Helical" evidence="5">
    <location>
        <begin position="122"/>
        <end position="143"/>
    </location>
</feature>
<feature type="transmembrane region" description="Helical" evidence="5">
    <location>
        <begin position="215"/>
        <end position="234"/>
    </location>
</feature>
<feature type="transmembrane region" description="Helical" evidence="5">
    <location>
        <begin position="96"/>
        <end position="116"/>
    </location>
</feature>
<feature type="transmembrane region" description="Helical" evidence="5">
    <location>
        <begin position="20"/>
        <end position="41"/>
    </location>
</feature>
<gene>
    <name evidence="6" type="ORF">AC244_24045</name>
</gene>
<feature type="transmembrane region" description="Helical" evidence="5">
    <location>
        <begin position="57"/>
        <end position="75"/>
    </location>
</feature>
<dbReference type="InterPro" id="IPR038665">
    <property type="entry name" value="Voltage-dep_anion_channel_sf"/>
</dbReference>
<dbReference type="PANTHER" id="PTHR37955:SF1">
    <property type="entry name" value="DEP DOMAIN-CONTAINING PROTEIN"/>
    <property type="match status" value="1"/>
</dbReference>
<dbReference type="GO" id="GO:0046583">
    <property type="term" value="F:monoatomic cation efflux transmembrane transporter activity"/>
    <property type="evidence" value="ECO:0007669"/>
    <property type="project" value="TreeGrafter"/>
</dbReference>
<evidence type="ECO:0000256" key="3">
    <source>
        <dbReference type="ARBA" id="ARBA00022989"/>
    </source>
</evidence>
<feature type="transmembrane region" description="Helical" evidence="5">
    <location>
        <begin position="240"/>
        <end position="257"/>
    </location>
</feature>
<keyword evidence="2 5" id="KW-0812">Transmembrane</keyword>
<comment type="subcellular location">
    <subcellularLocation>
        <location evidence="1">Membrane</location>
        <topology evidence="1">Multi-pass membrane protein</topology>
    </subcellularLocation>
</comment>
<evidence type="ECO:0000313" key="6">
    <source>
        <dbReference type="EMBL" id="KOF15380.1"/>
    </source>
</evidence>
<dbReference type="GO" id="GO:0005886">
    <property type="term" value="C:plasma membrane"/>
    <property type="evidence" value="ECO:0007669"/>
    <property type="project" value="TreeGrafter"/>
</dbReference>
<accession>A0A0L8BLB0</accession>
<dbReference type="PANTHER" id="PTHR37955">
    <property type="entry name" value="TELLURITE RESISTANCE PROTEIN TEHA"/>
    <property type="match status" value="1"/>
</dbReference>
<dbReference type="EMBL" id="LGAP01000020">
    <property type="protein sequence ID" value="KOF15380.1"/>
    <property type="molecule type" value="Genomic_DNA"/>
</dbReference>
<evidence type="ECO:0000256" key="5">
    <source>
        <dbReference type="SAM" id="Phobius"/>
    </source>
</evidence>
<dbReference type="OrthoDB" id="958273at2"/>
<feature type="transmembrane region" description="Helical" evidence="5">
    <location>
        <begin position="296"/>
        <end position="317"/>
    </location>
</feature>
<organism evidence="6 7">
    <name type="scientific">Ensifer adhaerens</name>
    <name type="common">Sinorhizobium morelense</name>
    <dbReference type="NCBI Taxonomy" id="106592"/>
    <lineage>
        <taxon>Bacteria</taxon>
        <taxon>Pseudomonadati</taxon>
        <taxon>Pseudomonadota</taxon>
        <taxon>Alphaproteobacteria</taxon>
        <taxon>Hyphomicrobiales</taxon>
        <taxon>Rhizobiaceae</taxon>
        <taxon>Sinorhizobium/Ensifer group</taxon>
        <taxon>Ensifer</taxon>
    </lineage>
</organism>
<name>A0A0L8BLB0_ENSAD</name>
<comment type="caution">
    <text evidence="6">The sequence shown here is derived from an EMBL/GenBank/DDBJ whole genome shotgun (WGS) entry which is preliminary data.</text>
</comment>
<dbReference type="Proteomes" id="UP000037425">
    <property type="component" value="Unassembled WGS sequence"/>
</dbReference>
<feature type="transmembrane region" description="Helical" evidence="5">
    <location>
        <begin position="269"/>
        <end position="290"/>
    </location>
</feature>
<keyword evidence="3 5" id="KW-1133">Transmembrane helix</keyword>
<evidence type="ECO:0000256" key="1">
    <source>
        <dbReference type="ARBA" id="ARBA00004141"/>
    </source>
</evidence>
<dbReference type="PATRIC" id="fig|106592.7.peg.3537"/>
<sequence>MSNAGILDDVTAKAVGRHTIANLPINLFASVMGLAGLSLAWREAVKVIALPAIPGEFIGWFAVLTFIALAIGYITKWARHPVSVAKEFSHPVQGNFFATIAIGLLLLSAFLGPYSATISQTFWIIGLILTFTLAYLVATRFLTSPQNAEHTLPPLLIPGVATLDIAVTGKAMPFAWAHEINLFAFAVGSVIAGIFVTLIFARLRHHDPLPLPARPSMMVLVAPFAVGFLAYTNLVGSVDMLASVLFYFAFFLMLVLSPMVFRSHVPFSVAWWAISFPLAAFSIAFFRYAEAADTDLLRALAVVMFAFLTGAIGVVFFRTMNEILSGKLFRVH</sequence>
<dbReference type="CDD" id="cd09323">
    <property type="entry name" value="TDT_SLAC1_like"/>
    <property type="match status" value="1"/>
</dbReference>
<dbReference type="AlphaFoldDB" id="A0A0L8BLB0"/>
<evidence type="ECO:0000313" key="7">
    <source>
        <dbReference type="Proteomes" id="UP000037425"/>
    </source>
</evidence>
<evidence type="ECO:0000256" key="4">
    <source>
        <dbReference type="ARBA" id="ARBA00023136"/>
    </source>
</evidence>
<dbReference type="Gene3D" id="1.50.10.150">
    <property type="entry name" value="Voltage-dependent anion channel"/>
    <property type="match status" value="1"/>
</dbReference>